<dbReference type="AlphaFoldDB" id="A0A4Q1CD39"/>
<dbReference type="OrthoDB" id="9801697at2"/>
<evidence type="ECO:0000256" key="1">
    <source>
        <dbReference type="ARBA" id="ARBA00007274"/>
    </source>
</evidence>
<evidence type="ECO:0000313" key="2">
    <source>
        <dbReference type="EMBL" id="RXK57441.1"/>
    </source>
</evidence>
<keyword evidence="2" id="KW-0808">Transferase</keyword>
<dbReference type="InterPro" id="IPR011004">
    <property type="entry name" value="Trimer_LpxA-like_sf"/>
</dbReference>
<dbReference type="SUPFAM" id="SSF51161">
    <property type="entry name" value="Trimeric LpxA-like enzymes"/>
    <property type="match status" value="1"/>
</dbReference>
<keyword evidence="3" id="KW-1185">Reference proteome</keyword>
<dbReference type="Pfam" id="PF00132">
    <property type="entry name" value="Hexapep"/>
    <property type="match status" value="1"/>
</dbReference>
<reference evidence="2 3" key="1">
    <citation type="submission" date="2019-01" db="EMBL/GenBank/DDBJ databases">
        <title>Lacibacter sp. strain TTM-7.</title>
        <authorList>
            <person name="Chen W.-M."/>
        </authorList>
    </citation>
    <scope>NUCLEOTIDE SEQUENCE [LARGE SCALE GENOMIC DNA]</scope>
    <source>
        <strain evidence="2 3">TTM-7</strain>
    </source>
</reference>
<dbReference type="Proteomes" id="UP000290204">
    <property type="component" value="Unassembled WGS sequence"/>
</dbReference>
<proteinExistence type="inferred from homology"/>
<dbReference type="EMBL" id="SDHW01000011">
    <property type="protein sequence ID" value="RXK57441.1"/>
    <property type="molecule type" value="Genomic_DNA"/>
</dbReference>
<dbReference type="GO" id="GO:0016740">
    <property type="term" value="F:transferase activity"/>
    <property type="evidence" value="ECO:0007669"/>
    <property type="project" value="UniProtKB-KW"/>
</dbReference>
<dbReference type="PANTHER" id="PTHR43300:SF7">
    <property type="entry name" value="UDP-N-ACETYLBACILLOSAMINE N-ACETYLTRANSFERASE"/>
    <property type="match status" value="1"/>
</dbReference>
<evidence type="ECO:0000313" key="3">
    <source>
        <dbReference type="Proteomes" id="UP000290204"/>
    </source>
</evidence>
<dbReference type="Pfam" id="PF14602">
    <property type="entry name" value="Hexapep_2"/>
    <property type="match status" value="1"/>
</dbReference>
<organism evidence="2 3">
    <name type="scientific">Lacibacter luteus</name>
    <dbReference type="NCBI Taxonomy" id="2508719"/>
    <lineage>
        <taxon>Bacteria</taxon>
        <taxon>Pseudomonadati</taxon>
        <taxon>Bacteroidota</taxon>
        <taxon>Chitinophagia</taxon>
        <taxon>Chitinophagales</taxon>
        <taxon>Chitinophagaceae</taxon>
        <taxon>Lacibacter</taxon>
    </lineage>
</organism>
<name>A0A4Q1CD39_9BACT</name>
<dbReference type="CDD" id="cd03358">
    <property type="entry name" value="LbH_WxcM_N_like"/>
    <property type="match status" value="1"/>
</dbReference>
<dbReference type="Gene3D" id="2.160.10.10">
    <property type="entry name" value="Hexapeptide repeat proteins"/>
    <property type="match status" value="1"/>
</dbReference>
<comment type="caution">
    <text evidence="2">The sequence shown here is derived from an EMBL/GenBank/DDBJ whole genome shotgun (WGS) entry which is preliminary data.</text>
</comment>
<dbReference type="InterPro" id="IPR050179">
    <property type="entry name" value="Trans_hexapeptide_repeat"/>
</dbReference>
<dbReference type="PANTHER" id="PTHR43300">
    <property type="entry name" value="ACETYLTRANSFERASE"/>
    <property type="match status" value="1"/>
</dbReference>
<protein>
    <submittedName>
        <fullName evidence="2">N-acetyltransferase</fullName>
    </submittedName>
</protein>
<dbReference type="InterPro" id="IPR001451">
    <property type="entry name" value="Hexapep"/>
</dbReference>
<dbReference type="RefSeq" id="WP_129132961.1">
    <property type="nucleotide sequence ID" value="NZ_SDHW01000011.1"/>
</dbReference>
<sequence>MNRFILKEIAVRDVTTGNDVVIMQPSNLYECTLGDNCFVGPFTEIQTGVVIGNNCRIQSHSFICELVTIGNDCFIGHAVVFINDTFSDGKPASGDQSKWKTTTIGNNVSIGSNATILPVNICDAVVIGAGAVITKDISEPGIYAGNPAKKISDL</sequence>
<gene>
    <name evidence="2" type="ORF">ESA94_21145</name>
</gene>
<comment type="similarity">
    <text evidence="1">Belongs to the transferase hexapeptide repeat family.</text>
</comment>
<accession>A0A4Q1CD39</accession>